<dbReference type="EMBL" id="JYDI01004946">
    <property type="protein sequence ID" value="KRY05533.1"/>
    <property type="molecule type" value="Genomic_DNA"/>
</dbReference>
<proteinExistence type="predicted"/>
<protein>
    <submittedName>
        <fullName evidence="1">Uncharacterized protein</fullName>
    </submittedName>
</protein>
<keyword evidence="2" id="KW-1185">Reference proteome</keyword>
<gene>
    <name evidence="1" type="ORF">T03_1748</name>
</gene>
<dbReference type="STRING" id="45882.A0A0V0YZE7"/>
<evidence type="ECO:0000313" key="1">
    <source>
        <dbReference type="EMBL" id="KRY05533.1"/>
    </source>
</evidence>
<reference evidence="1 2" key="1">
    <citation type="submission" date="2015-01" db="EMBL/GenBank/DDBJ databases">
        <title>Evolution of Trichinella species and genotypes.</title>
        <authorList>
            <person name="Korhonen P.K."/>
            <person name="Edoardo P."/>
            <person name="Giuseppe L.R."/>
            <person name="Gasser R.B."/>
        </authorList>
    </citation>
    <scope>NUCLEOTIDE SEQUENCE [LARGE SCALE GENOMIC DNA]</scope>
    <source>
        <strain evidence="1">ISS120</strain>
    </source>
</reference>
<sequence>MVPPVCEKLSTCIEAKARTERELILIEELNEAELYWMKAVQNETFRDEKSLLMKGKLSENSRLIHLTPFIDEFGVIRVGGRLQQSNLLYQHKHP</sequence>
<dbReference type="Proteomes" id="UP000054653">
    <property type="component" value="Unassembled WGS sequence"/>
</dbReference>
<dbReference type="AlphaFoldDB" id="A0A0V0YZE7"/>
<accession>A0A0V0YZE7</accession>
<organism evidence="1 2">
    <name type="scientific">Trichinella britovi</name>
    <name type="common">Parasitic roundworm</name>
    <dbReference type="NCBI Taxonomy" id="45882"/>
    <lineage>
        <taxon>Eukaryota</taxon>
        <taxon>Metazoa</taxon>
        <taxon>Ecdysozoa</taxon>
        <taxon>Nematoda</taxon>
        <taxon>Enoplea</taxon>
        <taxon>Dorylaimia</taxon>
        <taxon>Trichinellida</taxon>
        <taxon>Trichinellidae</taxon>
        <taxon>Trichinella</taxon>
    </lineage>
</organism>
<evidence type="ECO:0000313" key="2">
    <source>
        <dbReference type="Proteomes" id="UP000054653"/>
    </source>
</evidence>
<feature type="non-terminal residue" evidence="1">
    <location>
        <position position="94"/>
    </location>
</feature>
<comment type="caution">
    <text evidence="1">The sequence shown here is derived from an EMBL/GenBank/DDBJ whole genome shotgun (WGS) entry which is preliminary data.</text>
</comment>
<name>A0A0V0YZE7_TRIBR</name>